<dbReference type="AlphaFoldDB" id="A0A498L6Q3"/>
<protein>
    <submittedName>
        <fullName evidence="2">Transcriptional regulator</fullName>
    </submittedName>
</protein>
<dbReference type="RefSeq" id="WP_129067270.1">
    <property type="nucleotide sequence ID" value="NZ_RDFA01000001.1"/>
</dbReference>
<dbReference type="InterPro" id="IPR002372">
    <property type="entry name" value="PQQ_rpt_dom"/>
</dbReference>
<dbReference type="Proteomes" id="UP000289691">
    <property type="component" value="Unassembled WGS sequence"/>
</dbReference>
<comment type="caution">
    <text evidence="2">The sequence shown here is derived from an EMBL/GenBank/DDBJ whole genome shotgun (WGS) entry which is preliminary data.</text>
</comment>
<evidence type="ECO:0000313" key="2">
    <source>
        <dbReference type="EMBL" id="RXK51405.1"/>
    </source>
</evidence>
<evidence type="ECO:0000259" key="1">
    <source>
        <dbReference type="Pfam" id="PF13360"/>
    </source>
</evidence>
<reference evidence="2 3" key="1">
    <citation type="submission" date="2019-01" db="EMBL/GenBank/DDBJ databases">
        <title>Halorientalis sp. F13-25 a new haloarchaeum isolated from hypersaline water.</title>
        <authorList>
            <person name="Ana D.-V."/>
            <person name="Cristina S.-P."/>
            <person name="Antonio V."/>
        </authorList>
    </citation>
    <scope>NUCLEOTIDE SEQUENCE [LARGE SCALE GENOMIC DNA]</scope>
    <source>
        <strain evidence="2 3">F13-25</strain>
    </source>
</reference>
<keyword evidence="3" id="KW-1185">Reference proteome</keyword>
<organism evidence="2 3">
    <name type="scientific">Halorientalis pallida</name>
    <dbReference type="NCBI Taxonomy" id="2479928"/>
    <lineage>
        <taxon>Archaea</taxon>
        <taxon>Methanobacteriati</taxon>
        <taxon>Methanobacteriota</taxon>
        <taxon>Stenosarchaea group</taxon>
        <taxon>Halobacteria</taxon>
        <taxon>Halobacteriales</taxon>
        <taxon>Haloarculaceae</taxon>
        <taxon>Halorientalis</taxon>
    </lineage>
</organism>
<dbReference type="InterPro" id="IPR018391">
    <property type="entry name" value="PQQ_b-propeller_rpt"/>
</dbReference>
<dbReference type="SUPFAM" id="SSF50998">
    <property type="entry name" value="Quinoprotein alcohol dehydrogenase-like"/>
    <property type="match status" value="1"/>
</dbReference>
<sequence length="406" mass="43491">MSSLGRRTASLGEIEPAGSRHLGKRSAVALAGDTVLVGTGSGDLRAFDRDLRPNWTDSGSETCDGRLVSIDTFEGTAIVGERGPSGAVRCHGLNSGDLQWRYETATDVGDPQEETRFLLPFVADVVAGDERVYVAARRYERCDDGRTFHSVVYAFDPDGTVAWRYRADASPISLAVRDSRVAVAYNRCPGDHQCGLVVLDRESGDERTTWDPGTDGGRRVGDVSLLDDGIVVASHGDYCGYLLNDDGSHRWCVPLATPETVDGERVYAYPNHVHATSAGAVFVTGNTYPEEGRETEARHPNEHTAVGVTLDGEGAWREPVGGFATGIGTAGGRVAVPSAQHFRDRDAAGHGLEVFEVADGSVSTRDADGVLTAAALDGERVVAIEEPVAYHDENDVRGEYRLLVES</sequence>
<dbReference type="Pfam" id="PF13360">
    <property type="entry name" value="PQQ_2"/>
    <property type="match status" value="1"/>
</dbReference>
<accession>A0A498L6Q3</accession>
<gene>
    <name evidence="2" type="ORF">EAF64_01840</name>
</gene>
<evidence type="ECO:0000313" key="3">
    <source>
        <dbReference type="Proteomes" id="UP000289691"/>
    </source>
</evidence>
<dbReference type="EMBL" id="RDFA01000001">
    <property type="protein sequence ID" value="RXK51405.1"/>
    <property type="molecule type" value="Genomic_DNA"/>
</dbReference>
<dbReference type="OrthoDB" id="8638at2157"/>
<proteinExistence type="predicted"/>
<dbReference type="InterPro" id="IPR011047">
    <property type="entry name" value="Quinoprotein_ADH-like_sf"/>
</dbReference>
<name>A0A498L6Q3_9EURY</name>
<feature type="domain" description="Pyrrolo-quinoline quinone repeat" evidence="1">
    <location>
        <begin position="88"/>
        <end position="208"/>
    </location>
</feature>
<dbReference type="InterPro" id="IPR015943">
    <property type="entry name" value="WD40/YVTN_repeat-like_dom_sf"/>
</dbReference>
<dbReference type="Gene3D" id="2.130.10.10">
    <property type="entry name" value="YVTN repeat-like/Quinoprotein amine dehydrogenase"/>
    <property type="match status" value="1"/>
</dbReference>
<dbReference type="SMART" id="SM00564">
    <property type="entry name" value="PQQ"/>
    <property type="match status" value="4"/>
</dbReference>